<gene>
    <name evidence="1" type="ORF">A6V37_25995</name>
</gene>
<dbReference type="EMBL" id="LXKA01000232">
    <property type="protein sequence ID" value="OAJ60200.1"/>
    <property type="molecule type" value="Genomic_DNA"/>
</dbReference>
<evidence type="ECO:0000313" key="2">
    <source>
        <dbReference type="Proteomes" id="UP000078116"/>
    </source>
</evidence>
<dbReference type="Proteomes" id="UP000078116">
    <property type="component" value="Unassembled WGS sequence"/>
</dbReference>
<accession>A0A1A9N6C8</accession>
<proteinExistence type="predicted"/>
<name>A0A1A9N6C8_9BURK</name>
<comment type="caution">
    <text evidence="1">The sequence shown here is derived from an EMBL/GenBank/DDBJ whole genome shotgun (WGS) entry which is preliminary data.</text>
</comment>
<organism evidence="1 2">
    <name type="scientific">Paraburkholderia ginsengiterrae</name>
    <dbReference type="NCBI Taxonomy" id="1462993"/>
    <lineage>
        <taxon>Bacteria</taxon>
        <taxon>Pseudomonadati</taxon>
        <taxon>Pseudomonadota</taxon>
        <taxon>Betaproteobacteria</taxon>
        <taxon>Burkholderiales</taxon>
        <taxon>Burkholderiaceae</taxon>
        <taxon>Paraburkholderia</taxon>
    </lineage>
</organism>
<protein>
    <submittedName>
        <fullName evidence="1">Uncharacterized protein</fullName>
    </submittedName>
</protein>
<dbReference type="AlphaFoldDB" id="A0A1A9N6C8"/>
<reference evidence="1 2" key="1">
    <citation type="submission" date="2016-04" db="EMBL/GenBank/DDBJ databases">
        <title>Reclassification of Paraburkholderia panaciterrae (Farh et al. 2015) Dobritsa &amp; Samadpour 2016 as a later homotypic synonym of Paraburkholderia ginsengiterrae (Farh et al. 2015) Dobritsa &amp; Samadpour 2016.</title>
        <authorList>
            <person name="Dobritsa A.P."/>
            <person name="Kutumbaka K."/>
            <person name="Samadpour M."/>
        </authorList>
    </citation>
    <scope>NUCLEOTIDE SEQUENCE [LARGE SCALE GENOMIC DNA]</scope>
    <source>
        <strain evidence="1 2">DCY85</strain>
    </source>
</reference>
<sequence length="109" mass="11973">MYLQRILLHCEWLKAKLQAFTAEVVRARVQAVRAQEVRVRAVQAQVVRARVVRAQAVTARAVQAQGVTAEAGTAGTGHDNRPGSFQPLFRARDEAYGGYPTGNHYLLGT</sequence>
<evidence type="ECO:0000313" key="1">
    <source>
        <dbReference type="EMBL" id="OAJ60200.1"/>
    </source>
</evidence>